<evidence type="ECO:0000259" key="1">
    <source>
        <dbReference type="Pfam" id="PF13649"/>
    </source>
</evidence>
<protein>
    <submittedName>
        <fullName evidence="2">Class I SAM-dependent methyltransferase</fullName>
    </submittedName>
</protein>
<dbReference type="CDD" id="cd02440">
    <property type="entry name" value="AdoMet_MTases"/>
    <property type="match status" value="1"/>
</dbReference>
<dbReference type="Pfam" id="PF13649">
    <property type="entry name" value="Methyltransf_25"/>
    <property type="match status" value="1"/>
</dbReference>
<keyword evidence="3" id="KW-1185">Reference proteome</keyword>
<dbReference type="SUPFAM" id="SSF53335">
    <property type="entry name" value="S-adenosyl-L-methionine-dependent methyltransferases"/>
    <property type="match status" value="1"/>
</dbReference>
<sequence>MPTSPSRRETVHDRVTYWDRYAKGVVTQEETREEALKNAFGWTQYDGHGPGDELLGDATATLELGFGRGNAVAALAMKGIDATGVDLSPAQVEHARRRWGAVPGCQFERGDVTEFLTRTETLWDAIYSIWGGVWFTDPARLLPVVLDRLAPGGRLVFSHAPPVPGSYGMQGMYGAGFTGHQVWVYRWAYEPDTWADILTAHGFIGVEAWVEAAPEPDHVGTLIARAVRPGR</sequence>
<dbReference type="GO" id="GO:0032259">
    <property type="term" value="P:methylation"/>
    <property type="evidence" value="ECO:0007669"/>
    <property type="project" value="UniProtKB-KW"/>
</dbReference>
<evidence type="ECO:0000313" key="3">
    <source>
        <dbReference type="Proteomes" id="UP001597083"/>
    </source>
</evidence>
<accession>A0ABW3CR49</accession>
<dbReference type="Gene3D" id="3.40.50.150">
    <property type="entry name" value="Vaccinia Virus protein VP39"/>
    <property type="match status" value="1"/>
</dbReference>
<keyword evidence="2" id="KW-0808">Transferase</keyword>
<dbReference type="EMBL" id="JBHTIR010004330">
    <property type="protein sequence ID" value="MFD0857009.1"/>
    <property type="molecule type" value="Genomic_DNA"/>
</dbReference>
<dbReference type="InterPro" id="IPR029063">
    <property type="entry name" value="SAM-dependent_MTases_sf"/>
</dbReference>
<evidence type="ECO:0000313" key="2">
    <source>
        <dbReference type="EMBL" id="MFD0857009.1"/>
    </source>
</evidence>
<dbReference type="InterPro" id="IPR041698">
    <property type="entry name" value="Methyltransf_25"/>
</dbReference>
<dbReference type="Proteomes" id="UP001597083">
    <property type="component" value="Unassembled WGS sequence"/>
</dbReference>
<comment type="caution">
    <text evidence="2">The sequence shown here is derived from an EMBL/GenBank/DDBJ whole genome shotgun (WGS) entry which is preliminary data.</text>
</comment>
<proteinExistence type="predicted"/>
<organism evidence="2 3">
    <name type="scientific">Actinomadura adrarensis</name>
    <dbReference type="NCBI Taxonomy" id="1819600"/>
    <lineage>
        <taxon>Bacteria</taxon>
        <taxon>Bacillati</taxon>
        <taxon>Actinomycetota</taxon>
        <taxon>Actinomycetes</taxon>
        <taxon>Streptosporangiales</taxon>
        <taxon>Thermomonosporaceae</taxon>
        <taxon>Actinomadura</taxon>
    </lineage>
</organism>
<gene>
    <name evidence="2" type="ORF">ACFQ07_32575</name>
</gene>
<name>A0ABW3CR49_9ACTN</name>
<keyword evidence="2" id="KW-0489">Methyltransferase</keyword>
<reference evidence="3" key="1">
    <citation type="journal article" date="2019" name="Int. J. Syst. Evol. Microbiol.">
        <title>The Global Catalogue of Microorganisms (GCM) 10K type strain sequencing project: providing services to taxonomists for standard genome sequencing and annotation.</title>
        <authorList>
            <consortium name="The Broad Institute Genomics Platform"/>
            <consortium name="The Broad Institute Genome Sequencing Center for Infectious Disease"/>
            <person name="Wu L."/>
            <person name="Ma J."/>
        </authorList>
    </citation>
    <scope>NUCLEOTIDE SEQUENCE [LARGE SCALE GENOMIC DNA]</scope>
    <source>
        <strain evidence="3">JCM 31696</strain>
    </source>
</reference>
<feature type="domain" description="Methyltransferase" evidence="1">
    <location>
        <begin position="62"/>
        <end position="153"/>
    </location>
</feature>
<dbReference type="GO" id="GO:0008168">
    <property type="term" value="F:methyltransferase activity"/>
    <property type="evidence" value="ECO:0007669"/>
    <property type="project" value="UniProtKB-KW"/>
</dbReference>